<dbReference type="Pfam" id="PF00296">
    <property type="entry name" value="Bac_luciferase"/>
    <property type="match status" value="1"/>
</dbReference>
<name>A0A176YAQ2_9BRAD</name>
<reference evidence="6 7" key="1">
    <citation type="submission" date="2016-03" db="EMBL/GenBank/DDBJ databases">
        <title>Draft Genome Sequence of the Strain BR 10245 (Bradyrhizobium sp.) isolated from nodules of Centrolobium paraense.</title>
        <authorList>
            <person name="Simoes-Araujo J.L.Sr."/>
            <person name="Barauna A.C."/>
            <person name="Silva K."/>
            <person name="Zilli J.E."/>
        </authorList>
    </citation>
    <scope>NUCLEOTIDE SEQUENCE [LARGE SCALE GENOMIC DNA]</scope>
    <source>
        <strain evidence="6 7">BR 10245</strain>
    </source>
</reference>
<sequence>MNLGFFTMPIHPLDKDWRVSLQEDREAFLLADELGFTEGYVGEHVTDRAENITSCVAFLAWIAAATKRIKLGTGTVNMPNVHPATVAATVAMLDHMLGGRLIFGISPGGLLSDAELFGTLDNDRNAMFLEAINQVLQIWATDPPYNIEGKYWNITTRKTLMADIGQGYIARPLQRPHPPIVVTAVAPFSKGVTEAAARGWDPISANFLMPMWVKSHWPKYVEGCERVGRTVDFANWRVAKSVFVAKDMATAKAYATDPDSPYVYYYRSLFTKLKRNGRIELFKTRRDQPDEEVTLESVCDRLIIWGTSDSVADQLMAFQDEVGRFGTLLYAGKDWKDRELARRSMILMAEQVMPRVSSGSK</sequence>
<dbReference type="GO" id="GO:0005829">
    <property type="term" value="C:cytosol"/>
    <property type="evidence" value="ECO:0007669"/>
    <property type="project" value="TreeGrafter"/>
</dbReference>
<dbReference type="PANTHER" id="PTHR30137">
    <property type="entry name" value="LUCIFERASE-LIKE MONOOXYGENASE"/>
    <property type="match status" value="1"/>
</dbReference>
<evidence type="ECO:0000313" key="7">
    <source>
        <dbReference type="Proteomes" id="UP000076959"/>
    </source>
</evidence>
<accession>A0A176YAQ2</accession>
<protein>
    <submittedName>
        <fullName evidence="6">Luciferase</fullName>
    </submittedName>
</protein>
<dbReference type="STRING" id="1505087.AYJ54_32915"/>
<evidence type="ECO:0000313" key="6">
    <source>
        <dbReference type="EMBL" id="OAE99684.1"/>
    </source>
</evidence>
<dbReference type="EMBL" id="LUUB01000118">
    <property type="protein sequence ID" value="OAE99684.1"/>
    <property type="molecule type" value="Genomic_DNA"/>
</dbReference>
<dbReference type="GO" id="GO:0004497">
    <property type="term" value="F:monooxygenase activity"/>
    <property type="evidence" value="ECO:0007669"/>
    <property type="project" value="UniProtKB-KW"/>
</dbReference>
<dbReference type="InterPro" id="IPR050766">
    <property type="entry name" value="Bact_Lucif_Oxidored"/>
</dbReference>
<dbReference type="RefSeq" id="WP_063708328.1">
    <property type="nucleotide sequence ID" value="NZ_LUUB01000118.1"/>
</dbReference>
<dbReference type="OrthoDB" id="9804736at2"/>
<dbReference type="AlphaFoldDB" id="A0A176YAQ2"/>
<dbReference type="SUPFAM" id="SSF51679">
    <property type="entry name" value="Bacterial luciferase-like"/>
    <property type="match status" value="1"/>
</dbReference>
<keyword evidence="4" id="KW-0503">Monooxygenase</keyword>
<proteinExistence type="inferred from homology"/>
<dbReference type="Proteomes" id="UP000076959">
    <property type="component" value="Unassembled WGS sequence"/>
</dbReference>
<dbReference type="InterPro" id="IPR036661">
    <property type="entry name" value="Luciferase-like_sf"/>
</dbReference>
<dbReference type="PANTHER" id="PTHR30137:SF16">
    <property type="entry name" value="BLL0895 PROTEIN"/>
    <property type="match status" value="1"/>
</dbReference>
<dbReference type="InterPro" id="IPR011251">
    <property type="entry name" value="Luciferase-like_dom"/>
</dbReference>
<evidence type="ECO:0000256" key="3">
    <source>
        <dbReference type="ARBA" id="ARBA00023002"/>
    </source>
</evidence>
<feature type="domain" description="Luciferase-like" evidence="5">
    <location>
        <begin position="1"/>
        <end position="320"/>
    </location>
</feature>
<evidence type="ECO:0000259" key="5">
    <source>
        <dbReference type="Pfam" id="PF00296"/>
    </source>
</evidence>
<organism evidence="6 7">
    <name type="scientific">Bradyrhizobium centrolobii</name>
    <dbReference type="NCBI Taxonomy" id="1505087"/>
    <lineage>
        <taxon>Bacteria</taxon>
        <taxon>Pseudomonadati</taxon>
        <taxon>Pseudomonadota</taxon>
        <taxon>Alphaproteobacteria</taxon>
        <taxon>Hyphomicrobiales</taxon>
        <taxon>Nitrobacteraceae</taxon>
        <taxon>Bradyrhizobium</taxon>
    </lineage>
</organism>
<gene>
    <name evidence="6" type="ORF">AYJ54_32915</name>
</gene>
<keyword evidence="3" id="KW-0560">Oxidoreductase</keyword>
<comment type="caution">
    <text evidence="6">The sequence shown here is derived from an EMBL/GenBank/DDBJ whole genome shotgun (WGS) entry which is preliminary data.</text>
</comment>
<evidence type="ECO:0000256" key="1">
    <source>
        <dbReference type="ARBA" id="ARBA00010426"/>
    </source>
</evidence>
<keyword evidence="7" id="KW-1185">Reference proteome</keyword>
<dbReference type="GO" id="GO:0016705">
    <property type="term" value="F:oxidoreductase activity, acting on paired donors, with incorporation or reduction of molecular oxygen"/>
    <property type="evidence" value="ECO:0007669"/>
    <property type="project" value="InterPro"/>
</dbReference>
<evidence type="ECO:0000256" key="4">
    <source>
        <dbReference type="ARBA" id="ARBA00023033"/>
    </source>
</evidence>
<evidence type="ECO:0000256" key="2">
    <source>
        <dbReference type="ARBA" id="ARBA00022630"/>
    </source>
</evidence>
<dbReference type="Gene3D" id="3.20.20.30">
    <property type="entry name" value="Luciferase-like domain"/>
    <property type="match status" value="1"/>
</dbReference>
<comment type="similarity">
    <text evidence="1">Belongs to the bacterial luciferase oxidoreductase family.</text>
</comment>
<keyword evidence="2" id="KW-0285">Flavoprotein</keyword>